<dbReference type="SUPFAM" id="SSF74982">
    <property type="entry name" value="Small protein B (SmpB)"/>
    <property type="match status" value="1"/>
</dbReference>
<dbReference type="GO" id="GO:0070929">
    <property type="term" value="P:trans-translation"/>
    <property type="evidence" value="ECO:0007669"/>
    <property type="project" value="UniProtKB-UniRule"/>
</dbReference>
<dbReference type="PANTHER" id="PTHR30308:SF2">
    <property type="entry name" value="SSRA-BINDING PROTEIN"/>
    <property type="match status" value="1"/>
</dbReference>
<dbReference type="CDD" id="cd09294">
    <property type="entry name" value="SmpB"/>
    <property type="match status" value="1"/>
</dbReference>
<dbReference type="GO" id="GO:0005829">
    <property type="term" value="C:cytosol"/>
    <property type="evidence" value="ECO:0007669"/>
    <property type="project" value="TreeGrafter"/>
</dbReference>
<dbReference type="STRING" id="52.CMC5_061270"/>
<reference evidence="5 6" key="1">
    <citation type="submission" date="2015-07" db="EMBL/GenBank/DDBJ databases">
        <title>Genome analysis of myxobacterium Chondromyces crocatus Cm c5 reveals a high potential for natural compound synthesis and the genetic basis for the loss of fruiting body formation.</title>
        <authorList>
            <person name="Zaburannyi N."/>
            <person name="Bunk B."/>
            <person name="Maier J."/>
            <person name="Overmann J."/>
            <person name="Mueller R."/>
        </authorList>
    </citation>
    <scope>NUCLEOTIDE SEQUENCE [LARGE SCALE GENOMIC DNA]</scope>
    <source>
        <strain evidence="5 6">Cm c5</strain>
    </source>
</reference>
<dbReference type="Proteomes" id="UP000067626">
    <property type="component" value="Chromosome"/>
</dbReference>
<dbReference type="PATRIC" id="fig|52.7.peg.6736"/>
<dbReference type="GO" id="GO:0070930">
    <property type="term" value="P:trans-translation-dependent protein tagging"/>
    <property type="evidence" value="ECO:0007669"/>
    <property type="project" value="TreeGrafter"/>
</dbReference>
<dbReference type="EMBL" id="CP012159">
    <property type="protein sequence ID" value="AKT41905.1"/>
    <property type="molecule type" value="Genomic_DNA"/>
</dbReference>
<sequence length="183" mass="19932">MAWSGAPGAVDAGKTARYGVAVGRGTKKEKEAPGEKLIVRNKRATFEYQLGERYEAGMSLIGSEVKMLRAGGADLSDAWCAIHQGEAFLNGANIPELPGAAFGHVAKRPRKLLLHKEEIEDIQRAVDRDGMTVVATRMYFKEGRAKVELALAKGKKAVDKRESLKEKEADREARAAVARARRG</sequence>
<comment type="subcellular location">
    <subcellularLocation>
        <location evidence="3">Cytoplasm</location>
    </subcellularLocation>
    <text evidence="3">The tmRNA-SmpB complex associates with stalled 70S ribosomes.</text>
</comment>
<dbReference type="PANTHER" id="PTHR30308">
    <property type="entry name" value="TMRNA-BINDING COMPONENT OF TRANS-TRANSLATION TAGGING COMPLEX"/>
    <property type="match status" value="1"/>
</dbReference>
<dbReference type="NCBIfam" id="NF003843">
    <property type="entry name" value="PRK05422.1"/>
    <property type="match status" value="1"/>
</dbReference>
<accession>A0A0K1ELX8</accession>
<evidence type="ECO:0000256" key="1">
    <source>
        <dbReference type="ARBA" id="ARBA00022490"/>
    </source>
</evidence>
<dbReference type="GO" id="GO:0003723">
    <property type="term" value="F:RNA binding"/>
    <property type="evidence" value="ECO:0007669"/>
    <property type="project" value="UniProtKB-UniRule"/>
</dbReference>
<dbReference type="NCBIfam" id="TIGR00086">
    <property type="entry name" value="smpB"/>
    <property type="match status" value="1"/>
</dbReference>
<dbReference type="Pfam" id="PF01668">
    <property type="entry name" value="SmpB"/>
    <property type="match status" value="1"/>
</dbReference>
<dbReference type="AlphaFoldDB" id="A0A0K1ELX8"/>
<protein>
    <recommendedName>
        <fullName evidence="3">SsrA-binding protein</fullName>
    </recommendedName>
    <alternativeName>
        <fullName evidence="3">Small protein B</fullName>
    </alternativeName>
</protein>
<dbReference type="HAMAP" id="MF_00023">
    <property type="entry name" value="SmpB"/>
    <property type="match status" value="1"/>
</dbReference>
<keyword evidence="5" id="KW-0238">DNA-binding</keyword>
<keyword evidence="2 3" id="KW-0694">RNA-binding</keyword>
<name>A0A0K1ELX8_CHOCO</name>
<evidence type="ECO:0000313" key="5">
    <source>
        <dbReference type="EMBL" id="AKT41905.1"/>
    </source>
</evidence>
<evidence type="ECO:0000256" key="2">
    <source>
        <dbReference type="ARBA" id="ARBA00022884"/>
    </source>
</evidence>
<feature type="region of interest" description="Disordered" evidence="4">
    <location>
        <begin position="160"/>
        <end position="183"/>
    </location>
</feature>
<evidence type="ECO:0000256" key="3">
    <source>
        <dbReference type="HAMAP-Rule" id="MF_00023"/>
    </source>
</evidence>
<comment type="similarity">
    <text evidence="3">Belongs to the SmpB family.</text>
</comment>
<evidence type="ECO:0000256" key="4">
    <source>
        <dbReference type="SAM" id="MobiDB-lite"/>
    </source>
</evidence>
<feature type="compositionally biased region" description="Basic and acidic residues" evidence="4">
    <location>
        <begin position="160"/>
        <end position="174"/>
    </location>
</feature>
<dbReference type="InterPro" id="IPR023620">
    <property type="entry name" value="SmpB"/>
</dbReference>
<comment type="function">
    <text evidence="3">Required for rescue of stalled ribosomes mediated by trans-translation. Binds to transfer-messenger RNA (tmRNA), required for stable association of tmRNA with ribosomes. tmRNA and SmpB together mimic tRNA shape, replacing the anticodon stem-loop with SmpB. tmRNA is encoded by the ssrA gene; the 2 termini fold to resemble tRNA(Ala) and it encodes a 'tag peptide', a short internal open reading frame. During trans-translation Ala-aminoacylated tmRNA acts like a tRNA, entering the A-site of stalled ribosomes, displacing the stalled mRNA. The ribosome then switches to translate the ORF on the tmRNA; the nascent peptide is terminated with the 'tag peptide' encoded by the tmRNA and targeted for degradation. The ribosome is freed to recommence translation, which seems to be the essential function of trans-translation.</text>
</comment>
<keyword evidence="1 3" id="KW-0963">Cytoplasm</keyword>
<organism evidence="5 6">
    <name type="scientific">Chondromyces crocatus</name>
    <dbReference type="NCBI Taxonomy" id="52"/>
    <lineage>
        <taxon>Bacteria</taxon>
        <taxon>Pseudomonadati</taxon>
        <taxon>Myxococcota</taxon>
        <taxon>Polyangia</taxon>
        <taxon>Polyangiales</taxon>
        <taxon>Polyangiaceae</taxon>
        <taxon>Chondromyces</taxon>
    </lineage>
</organism>
<proteinExistence type="inferred from homology"/>
<dbReference type="KEGG" id="ccro:CMC5_061270"/>
<dbReference type="Gene3D" id="2.40.280.10">
    <property type="match status" value="1"/>
</dbReference>
<evidence type="ECO:0000313" key="6">
    <source>
        <dbReference type="Proteomes" id="UP000067626"/>
    </source>
</evidence>
<dbReference type="InterPro" id="IPR000037">
    <property type="entry name" value="SsrA-bd_prot"/>
</dbReference>
<dbReference type="GO" id="GO:0003677">
    <property type="term" value="F:DNA binding"/>
    <property type="evidence" value="ECO:0007669"/>
    <property type="project" value="UniProtKB-KW"/>
</dbReference>
<keyword evidence="6" id="KW-1185">Reference proteome</keyword>
<gene>
    <name evidence="3 5" type="primary">smpB</name>
    <name evidence="5" type="ORF">CMC5_061270</name>
</gene>